<accession>A0A944CM36</accession>
<dbReference type="CDD" id="cd23763">
    <property type="entry name" value="ASKHA_ATPase_ROK"/>
    <property type="match status" value="1"/>
</dbReference>
<dbReference type="RefSeq" id="WP_213370235.1">
    <property type="nucleotide sequence ID" value="NZ_QTKX01000002.1"/>
</dbReference>
<dbReference type="SUPFAM" id="SSF53067">
    <property type="entry name" value="Actin-like ATPase domain"/>
    <property type="match status" value="1"/>
</dbReference>
<evidence type="ECO:0000313" key="4">
    <source>
        <dbReference type="EMBL" id="MBS8265694.1"/>
    </source>
</evidence>
<dbReference type="InterPro" id="IPR000600">
    <property type="entry name" value="ROK"/>
</dbReference>
<proteinExistence type="inferred from homology"/>
<dbReference type="Pfam" id="PF00480">
    <property type="entry name" value="ROK"/>
    <property type="match status" value="1"/>
</dbReference>
<gene>
    <name evidence="4" type="ORF">DYI25_14805</name>
</gene>
<dbReference type="InterPro" id="IPR043129">
    <property type="entry name" value="ATPase_NBD"/>
</dbReference>
<dbReference type="SUPFAM" id="SSF46785">
    <property type="entry name" value="Winged helix' DNA-binding domain"/>
    <property type="match status" value="1"/>
</dbReference>
<dbReference type="InterPro" id="IPR036390">
    <property type="entry name" value="WH_DNA-bd_sf"/>
</dbReference>
<dbReference type="PANTHER" id="PTHR18964">
    <property type="entry name" value="ROK (REPRESSOR, ORF, KINASE) FAMILY"/>
    <property type="match status" value="1"/>
</dbReference>
<dbReference type="EMBL" id="QTKX01000002">
    <property type="protein sequence ID" value="MBS8265694.1"/>
    <property type="molecule type" value="Genomic_DNA"/>
</dbReference>
<organism evidence="4 5">
    <name type="scientific">Mesobacillus boroniphilus</name>
    <dbReference type="NCBI Taxonomy" id="308892"/>
    <lineage>
        <taxon>Bacteria</taxon>
        <taxon>Bacillati</taxon>
        <taxon>Bacillota</taxon>
        <taxon>Bacilli</taxon>
        <taxon>Bacillales</taxon>
        <taxon>Bacillaceae</taxon>
        <taxon>Mesobacillus</taxon>
    </lineage>
</organism>
<dbReference type="Gene3D" id="3.30.420.40">
    <property type="match status" value="2"/>
</dbReference>
<keyword evidence="3" id="KW-0119">Carbohydrate metabolism</keyword>
<reference evidence="4 5" key="1">
    <citation type="journal article" date="2021" name="Microorganisms">
        <title>Bacterial Dimethylsulfoniopropionate Biosynthesis in the East China Sea.</title>
        <authorList>
            <person name="Liu J."/>
            <person name="Zhang Y."/>
            <person name="Liu J."/>
            <person name="Zhong H."/>
            <person name="Williams B.T."/>
            <person name="Zheng Y."/>
            <person name="Curson A.R.J."/>
            <person name="Sun C."/>
            <person name="Sun H."/>
            <person name="Song D."/>
            <person name="Wagner Mackenzie B."/>
            <person name="Bermejo Martinez A."/>
            <person name="Todd J.D."/>
            <person name="Zhang X.H."/>
        </authorList>
    </citation>
    <scope>NUCLEOTIDE SEQUENCE [LARGE SCALE GENOMIC DNA]</scope>
    <source>
        <strain evidence="4 5">ESS08</strain>
    </source>
</reference>
<dbReference type="PANTHER" id="PTHR18964:SF149">
    <property type="entry name" value="BIFUNCTIONAL UDP-N-ACETYLGLUCOSAMINE 2-EPIMERASE_N-ACETYLMANNOSAMINE KINASE"/>
    <property type="match status" value="1"/>
</dbReference>
<comment type="caution">
    <text evidence="4">The sequence shown here is derived from an EMBL/GenBank/DDBJ whole genome shotgun (WGS) entry which is preliminary data.</text>
</comment>
<sequence length="396" mass="43136">MQLKSLNKKRVLQCIQENSPISRAEIAAKINVSKPTVSLLVDELIQEKWIFEKGIGESTSQGGRRPIQLYFNEKAAYIIGTDIGGTKVKTVICDLNGNIVASSSFNTCHYLESGLLKQIAKEIDFMVNKEGIEVEKILGMGAGVPGITETTTGIVVEAPSLNWVRYPFIKEAERHIPFPVHVDNDVNVAALGEQWLGNARDKQNVLFIAVGTGIGSGIIINNQLYRGSSSAAGEIGYMVTDKNDMKNEFKPIFHRYGYLESVAGGKSIGDRLTKCIQNEPEHPMHKQALASELPGEMAFKLAKTGDGIALKVIDEAIEHLAYGIVNAASLLNPEVVILGGGVLKSSEFILPKLQEIVNQYLPSSVQLKTSQLGDNAGVLGAVSLFMREHESLIKYN</sequence>
<dbReference type="Pfam" id="PF13412">
    <property type="entry name" value="HTH_24"/>
    <property type="match status" value="1"/>
</dbReference>
<dbReference type="Proteomes" id="UP000761411">
    <property type="component" value="Unassembled WGS sequence"/>
</dbReference>
<dbReference type="GO" id="GO:0042732">
    <property type="term" value="P:D-xylose metabolic process"/>
    <property type="evidence" value="ECO:0007669"/>
    <property type="project" value="UniProtKB-KW"/>
</dbReference>
<dbReference type="AlphaFoldDB" id="A0A944CM36"/>
<protein>
    <submittedName>
        <fullName evidence="4">ROK family transcriptional regulator</fullName>
    </submittedName>
</protein>
<comment type="function">
    <text evidence="1">Transcriptional repressor of xylose-utilizing enzymes.</text>
</comment>
<evidence type="ECO:0000313" key="5">
    <source>
        <dbReference type="Proteomes" id="UP000761411"/>
    </source>
</evidence>
<evidence type="ECO:0000256" key="2">
    <source>
        <dbReference type="ARBA" id="ARBA00006479"/>
    </source>
</evidence>
<evidence type="ECO:0000256" key="3">
    <source>
        <dbReference type="ARBA" id="ARBA00022629"/>
    </source>
</evidence>
<comment type="similarity">
    <text evidence="2">Belongs to the ROK (NagC/XylR) family.</text>
</comment>
<keyword evidence="5" id="KW-1185">Reference proteome</keyword>
<name>A0A944CM36_9BACI</name>
<dbReference type="Gene3D" id="1.10.10.10">
    <property type="entry name" value="Winged helix-like DNA-binding domain superfamily/Winged helix DNA-binding domain"/>
    <property type="match status" value="1"/>
</dbReference>
<evidence type="ECO:0000256" key="1">
    <source>
        <dbReference type="ARBA" id="ARBA00002486"/>
    </source>
</evidence>
<keyword evidence="3" id="KW-0859">Xylose metabolism</keyword>
<dbReference type="InterPro" id="IPR036388">
    <property type="entry name" value="WH-like_DNA-bd_sf"/>
</dbReference>